<keyword evidence="2" id="KW-0677">Repeat</keyword>
<proteinExistence type="predicted"/>
<comment type="caution">
    <text evidence="3">The sequence shown here is derived from an EMBL/GenBank/DDBJ whole genome shotgun (WGS) entry which is preliminary data.</text>
</comment>
<keyword evidence="4" id="KW-1185">Reference proteome</keyword>
<organism evidence="3 4">
    <name type="scientific">Chlamydomonas eustigma</name>
    <dbReference type="NCBI Taxonomy" id="1157962"/>
    <lineage>
        <taxon>Eukaryota</taxon>
        <taxon>Viridiplantae</taxon>
        <taxon>Chlorophyta</taxon>
        <taxon>core chlorophytes</taxon>
        <taxon>Chlorophyceae</taxon>
        <taxon>CS clade</taxon>
        <taxon>Chlamydomonadales</taxon>
        <taxon>Chlamydomonadaceae</taxon>
        <taxon>Chlamydomonas</taxon>
    </lineage>
</organism>
<keyword evidence="1" id="KW-0880">Kelch repeat</keyword>
<dbReference type="PANTHER" id="PTHR46228:SF2">
    <property type="entry name" value="KELCH REPEAT PROTEIN (AFU_ORTHOLOGUE AFUA_4G14350)"/>
    <property type="match status" value="1"/>
</dbReference>
<dbReference type="Pfam" id="PF24681">
    <property type="entry name" value="Kelch_KLHDC2_KLHL20_DRC7"/>
    <property type="match status" value="1"/>
</dbReference>
<evidence type="ECO:0000313" key="4">
    <source>
        <dbReference type="Proteomes" id="UP000232323"/>
    </source>
</evidence>
<dbReference type="STRING" id="1157962.A0A250XAH3"/>
<protein>
    <submittedName>
        <fullName evidence="3">Uncharacterized protein</fullName>
    </submittedName>
</protein>
<reference evidence="3 4" key="1">
    <citation type="submission" date="2017-08" db="EMBL/GenBank/DDBJ databases">
        <title>Acidophilic green algal genome provides insights into adaptation to an acidic environment.</title>
        <authorList>
            <person name="Hirooka S."/>
            <person name="Hirose Y."/>
            <person name="Kanesaki Y."/>
            <person name="Higuchi S."/>
            <person name="Fujiwara T."/>
            <person name="Onuma R."/>
            <person name="Era A."/>
            <person name="Ohbayashi R."/>
            <person name="Uzuka A."/>
            <person name="Nozaki H."/>
            <person name="Yoshikawa H."/>
            <person name="Miyagishima S.Y."/>
        </authorList>
    </citation>
    <scope>NUCLEOTIDE SEQUENCE [LARGE SCALE GENOMIC DNA]</scope>
    <source>
        <strain evidence="3 4">NIES-2499</strain>
    </source>
</reference>
<dbReference type="Proteomes" id="UP000232323">
    <property type="component" value="Unassembled WGS sequence"/>
</dbReference>
<dbReference type="Gene3D" id="2.120.10.80">
    <property type="entry name" value="Kelch-type beta propeller"/>
    <property type="match status" value="3"/>
</dbReference>
<dbReference type="PANTHER" id="PTHR46228">
    <property type="entry name" value="KELCH DOMAIN-CONTAINING PROTEIN"/>
    <property type="match status" value="1"/>
</dbReference>
<sequence>MWFIPEVTGVSPSPRGGIACTAINSTKLIVFGGSDREPSTYDDVWVLETAGQRLEWIRVTPSFHQGCKVYPRSGATLTAIHDKIFLYGGQEPLSEQRFSDLKCLDINTWTWSDVQVQGTVPPARHSHAAGCLAQQCLVIYGGSGEQGTLSDVWIFNVEQSAWSHASSSGAAPLGREMHSGCMINETSMLVYGGRGADGKILCDAAVLDVSKMKWGDVEPTPFSRCAHTGITVPSYTVDSGEASTSDAATSSVLIYGGFSGDAVEGDVLRIDCKTLEIEQVRRGPRESDMPGTVPQPRFAHAAASISWSSGTPTQQAMIILGGVNPNEDLMDVALWVPDREISTIIE</sequence>
<evidence type="ECO:0000256" key="1">
    <source>
        <dbReference type="ARBA" id="ARBA00022441"/>
    </source>
</evidence>
<dbReference type="EMBL" id="BEGY01000048">
    <property type="protein sequence ID" value="GAX80078.1"/>
    <property type="molecule type" value="Genomic_DNA"/>
</dbReference>
<evidence type="ECO:0000313" key="3">
    <source>
        <dbReference type="EMBL" id="GAX80078.1"/>
    </source>
</evidence>
<name>A0A250XAH3_9CHLO</name>
<dbReference type="AlphaFoldDB" id="A0A250XAH3"/>
<dbReference type="InterPro" id="IPR015915">
    <property type="entry name" value="Kelch-typ_b-propeller"/>
</dbReference>
<dbReference type="OrthoDB" id="10251809at2759"/>
<evidence type="ECO:0000256" key="2">
    <source>
        <dbReference type="ARBA" id="ARBA00022737"/>
    </source>
</evidence>
<dbReference type="SUPFAM" id="SSF117281">
    <property type="entry name" value="Kelch motif"/>
    <property type="match status" value="1"/>
</dbReference>
<gene>
    <name evidence="3" type="ORF">CEUSTIGMA_g7516.t1</name>
</gene>
<accession>A0A250XAH3</accession>